<gene>
    <name evidence="6" type="ORF">ABIE08_003320</name>
</gene>
<feature type="transmembrane region" description="Helical" evidence="4">
    <location>
        <begin position="247"/>
        <end position="267"/>
    </location>
</feature>
<evidence type="ECO:0000313" key="6">
    <source>
        <dbReference type="EMBL" id="MET4635374.1"/>
    </source>
</evidence>
<evidence type="ECO:0000256" key="4">
    <source>
        <dbReference type="SAM" id="Phobius"/>
    </source>
</evidence>
<dbReference type="InterPro" id="IPR011701">
    <property type="entry name" value="MFS"/>
</dbReference>
<keyword evidence="2 4" id="KW-1133">Transmembrane helix</keyword>
<evidence type="ECO:0000256" key="1">
    <source>
        <dbReference type="ARBA" id="ARBA00022692"/>
    </source>
</evidence>
<protein>
    <submittedName>
        <fullName evidence="6">CP family cyanate transporter-like MFS transporter</fullName>
    </submittedName>
</protein>
<feature type="transmembrane region" description="Helical" evidence="4">
    <location>
        <begin position="136"/>
        <end position="155"/>
    </location>
</feature>
<evidence type="ECO:0000256" key="3">
    <source>
        <dbReference type="ARBA" id="ARBA00023136"/>
    </source>
</evidence>
<dbReference type="Pfam" id="PF07690">
    <property type="entry name" value="MFS_1"/>
    <property type="match status" value="1"/>
</dbReference>
<feature type="transmembrane region" description="Helical" evidence="4">
    <location>
        <begin position="161"/>
        <end position="182"/>
    </location>
</feature>
<dbReference type="SUPFAM" id="SSF103473">
    <property type="entry name" value="MFS general substrate transporter"/>
    <property type="match status" value="1"/>
</dbReference>
<reference evidence="6 7" key="1">
    <citation type="submission" date="2024-06" db="EMBL/GenBank/DDBJ databases">
        <title>Sorghum-associated microbial communities from plants grown in Nebraska, USA.</title>
        <authorList>
            <person name="Schachtman D."/>
        </authorList>
    </citation>
    <scope>NUCLEOTIDE SEQUENCE [LARGE SCALE GENOMIC DNA]</scope>
    <source>
        <strain evidence="6 7">3207</strain>
    </source>
</reference>
<dbReference type="PANTHER" id="PTHR23523:SF2">
    <property type="entry name" value="2-NITROIMIDAZOLE TRANSPORTER"/>
    <property type="match status" value="1"/>
</dbReference>
<keyword evidence="1 4" id="KW-0812">Transmembrane</keyword>
<keyword evidence="7" id="KW-1185">Reference proteome</keyword>
<feature type="transmembrane region" description="Helical" evidence="4">
    <location>
        <begin position="300"/>
        <end position="320"/>
    </location>
</feature>
<feature type="transmembrane region" description="Helical" evidence="4">
    <location>
        <begin position="340"/>
        <end position="356"/>
    </location>
</feature>
<dbReference type="Gene3D" id="1.20.1250.20">
    <property type="entry name" value="MFS general substrate transporter like domains"/>
    <property type="match status" value="1"/>
</dbReference>
<evidence type="ECO:0000259" key="5">
    <source>
        <dbReference type="PROSITE" id="PS50850"/>
    </source>
</evidence>
<name>A0ABV2R275_9HYPH</name>
<feature type="domain" description="Major facilitator superfamily (MFS) profile" evidence="5">
    <location>
        <begin position="9"/>
        <end position="392"/>
    </location>
</feature>
<dbReference type="PROSITE" id="PS50850">
    <property type="entry name" value="MFS"/>
    <property type="match status" value="1"/>
</dbReference>
<dbReference type="PANTHER" id="PTHR23523">
    <property type="match status" value="1"/>
</dbReference>
<feature type="transmembrane region" description="Helical" evidence="4">
    <location>
        <begin position="203"/>
        <end position="227"/>
    </location>
</feature>
<dbReference type="InterPro" id="IPR036259">
    <property type="entry name" value="MFS_trans_sf"/>
</dbReference>
<feature type="transmembrane region" description="Helical" evidence="4">
    <location>
        <begin position="49"/>
        <end position="68"/>
    </location>
</feature>
<sequence>MSSHARRLHPYWIIVGILLFSTNLRAPFTSVSPLLDLVRDAFSMGASEAGLLMTLPLLIFCVISPFSAGLAREYGLERTLFIALIVMAVGILVRSLGPSWGLFLGTSLLGAGIAVGNTLLPSLLKRDFPDQLTKLTVVYSITMGVASAVGSALVVPLAQAFSWQISLGAFLTLPVLSALAWLPQLRRHSRPAAGTATAPHGGVIWRSSLAWQVSLFFGVNSFVYYAVATWLPSILLTQGYSPDQAGSLHAVMQFATILPGFVIVPLVKTARDQRGLAAGLALSGLLSLAGLLFAPALAVLWVALFGFGIGGAFVLALAFIGLRTATSHQTATLSGMTQSVGYLMSATGPVLLGALHDAAGSWQAVLTVCMIFCVVLAALGLGAGRSIHVSSK</sequence>
<accession>A0ABV2R275</accession>
<feature type="transmembrane region" description="Helical" evidence="4">
    <location>
        <begin position="276"/>
        <end position="294"/>
    </location>
</feature>
<evidence type="ECO:0000313" key="7">
    <source>
        <dbReference type="Proteomes" id="UP001549321"/>
    </source>
</evidence>
<evidence type="ECO:0000256" key="2">
    <source>
        <dbReference type="ARBA" id="ARBA00022989"/>
    </source>
</evidence>
<keyword evidence="3 4" id="KW-0472">Membrane</keyword>
<dbReference type="Proteomes" id="UP001549321">
    <property type="component" value="Unassembled WGS sequence"/>
</dbReference>
<dbReference type="EMBL" id="JBEPSM010000002">
    <property type="protein sequence ID" value="MET4635374.1"/>
    <property type="molecule type" value="Genomic_DNA"/>
</dbReference>
<feature type="transmembrane region" description="Helical" evidence="4">
    <location>
        <begin position="103"/>
        <end position="124"/>
    </location>
</feature>
<feature type="transmembrane region" description="Helical" evidence="4">
    <location>
        <begin position="362"/>
        <end position="383"/>
    </location>
</feature>
<organism evidence="6 7">
    <name type="scientific">Kaistia defluvii</name>
    <dbReference type="NCBI Taxonomy" id="410841"/>
    <lineage>
        <taxon>Bacteria</taxon>
        <taxon>Pseudomonadati</taxon>
        <taxon>Pseudomonadota</taxon>
        <taxon>Alphaproteobacteria</taxon>
        <taxon>Hyphomicrobiales</taxon>
        <taxon>Kaistiaceae</taxon>
        <taxon>Kaistia</taxon>
    </lineage>
</organism>
<dbReference type="InterPro" id="IPR020846">
    <property type="entry name" value="MFS_dom"/>
</dbReference>
<feature type="transmembrane region" description="Helical" evidence="4">
    <location>
        <begin position="80"/>
        <end position="97"/>
    </location>
</feature>
<proteinExistence type="predicted"/>
<dbReference type="RefSeq" id="WP_354552677.1">
    <property type="nucleotide sequence ID" value="NZ_JBEPSM010000002.1"/>
</dbReference>
<comment type="caution">
    <text evidence="6">The sequence shown here is derived from an EMBL/GenBank/DDBJ whole genome shotgun (WGS) entry which is preliminary data.</text>
</comment>
<dbReference type="InterPro" id="IPR052524">
    <property type="entry name" value="MFS_Cyanate_Porter"/>
</dbReference>